<name>C5FBF5_ARTOC</name>
<dbReference type="PANTHER" id="PTHR12687:SF4">
    <property type="entry name" value="NUCLEOLAR COMPLEX PROTEIN 2 HOMOLOG"/>
    <property type="match status" value="1"/>
</dbReference>
<dbReference type="Proteomes" id="UP000002035">
    <property type="component" value="Unassembled WGS sequence"/>
</dbReference>
<dbReference type="HOGENOM" id="CLU_804035_0_0_1"/>
<dbReference type="OMA" id="ARQENEM"/>
<keyword evidence="6" id="KW-1185">Reference proteome</keyword>
<dbReference type="RefSeq" id="XP_002849923.1">
    <property type="nucleotide sequence ID" value="XM_002849877.1"/>
</dbReference>
<comment type="subcellular location">
    <subcellularLocation>
        <location evidence="1">Nucleus</location>
    </subcellularLocation>
</comment>
<reference evidence="6" key="1">
    <citation type="journal article" date="2012" name="MBio">
        <title>Comparative genome analysis of Trichophyton rubrum and related dermatophytes reveals candidate genes involved in infection.</title>
        <authorList>
            <person name="Martinez D.A."/>
            <person name="Oliver B.G."/>
            <person name="Graeser Y."/>
            <person name="Goldberg J.M."/>
            <person name="Li W."/>
            <person name="Martinez-Rossi N.M."/>
            <person name="Monod M."/>
            <person name="Shelest E."/>
            <person name="Barton R.C."/>
            <person name="Birch E."/>
            <person name="Brakhage A.A."/>
            <person name="Chen Z."/>
            <person name="Gurr S.J."/>
            <person name="Heiman D."/>
            <person name="Heitman J."/>
            <person name="Kosti I."/>
            <person name="Rossi A."/>
            <person name="Saif S."/>
            <person name="Samalova M."/>
            <person name="Saunders C.W."/>
            <person name="Shea T."/>
            <person name="Summerbell R.C."/>
            <person name="Xu J."/>
            <person name="Young S."/>
            <person name="Zeng Q."/>
            <person name="Birren B.W."/>
            <person name="Cuomo C.A."/>
            <person name="White T.C."/>
        </authorList>
    </citation>
    <scope>NUCLEOTIDE SEQUENCE [LARGE SCALE GENOMIC DNA]</scope>
    <source>
        <strain evidence="6">ATCC MYA-4605 / CBS 113480</strain>
    </source>
</reference>
<feature type="compositionally biased region" description="Basic and acidic residues" evidence="4">
    <location>
        <begin position="8"/>
        <end position="27"/>
    </location>
</feature>
<evidence type="ECO:0000313" key="6">
    <source>
        <dbReference type="Proteomes" id="UP000002035"/>
    </source>
</evidence>
<keyword evidence="3" id="KW-0539">Nucleus</keyword>
<dbReference type="PANTHER" id="PTHR12687">
    <property type="entry name" value="NUCLEOLAR COMPLEX 2 AND RAD4-RELATED"/>
    <property type="match status" value="1"/>
</dbReference>
<feature type="region of interest" description="Disordered" evidence="4">
    <location>
        <begin position="85"/>
        <end position="157"/>
    </location>
</feature>
<feature type="compositionally biased region" description="Low complexity" evidence="4">
    <location>
        <begin position="127"/>
        <end position="140"/>
    </location>
</feature>
<feature type="compositionally biased region" description="Basic and acidic residues" evidence="4">
    <location>
        <begin position="143"/>
        <end position="157"/>
    </location>
</feature>
<feature type="compositionally biased region" description="Basic and acidic residues" evidence="4">
    <location>
        <begin position="109"/>
        <end position="121"/>
    </location>
</feature>
<feature type="compositionally biased region" description="Basic residues" evidence="4">
    <location>
        <begin position="28"/>
        <end position="42"/>
    </location>
</feature>
<feature type="region of interest" description="Disordered" evidence="4">
    <location>
        <begin position="186"/>
        <end position="214"/>
    </location>
</feature>
<dbReference type="GO" id="GO:0005730">
    <property type="term" value="C:nucleolus"/>
    <property type="evidence" value="ECO:0007669"/>
    <property type="project" value="TreeGrafter"/>
</dbReference>
<protein>
    <submittedName>
        <fullName evidence="5">Nucleolar Complex 2 protein</fullName>
    </submittedName>
</protein>
<feature type="compositionally biased region" description="Polar residues" evidence="4">
    <location>
        <begin position="59"/>
        <end position="70"/>
    </location>
</feature>
<organism evidence="5 6">
    <name type="scientific">Arthroderma otae (strain ATCC MYA-4605 / CBS 113480)</name>
    <name type="common">Microsporum canis</name>
    <dbReference type="NCBI Taxonomy" id="554155"/>
    <lineage>
        <taxon>Eukaryota</taxon>
        <taxon>Fungi</taxon>
        <taxon>Dikarya</taxon>
        <taxon>Ascomycota</taxon>
        <taxon>Pezizomycotina</taxon>
        <taxon>Eurotiomycetes</taxon>
        <taxon>Eurotiomycetidae</taxon>
        <taxon>Onygenales</taxon>
        <taxon>Arthrodermataceae</taxon>
        <taxon>Microsporum</taxon>
    </lineage>
</organism>
<dbReference type="GO" id="GO:0030691">
    <property type="term" value="C:Noc2p-Noc3p complex"/>
    <property type="evidence" value="ECO:0007669"/>
    <property type="project" value="TreeGrafter"/>
</dbReference>
<dbReference type="VEuPathDB" id="FungiDB:MCYG_00027"/>
<sequence>MGTKKSTKKFEKNHLRDTIDRRREFSKVKQRHQIRDKKKTKNAAKLEEAARQENEMKSTSDGPPDTSFSNMAVDDFFAGGFEIADVPATTKPSKKQKKDVGPKTGKRKRVEDKDDADMQDRSDDESSAAGSSEESGGSDSDNLEAHKDQLEALKEKDPEFYKYLKENDAELLEFGDHGDLAEVDELSEAEEEEAPSSKKPKKSKKRDEKSDLMPDKTLKLSMVKQWQKSMLTQHSLRATRQAVLAFRIAAYVDEEDNNEDRKYTISNPDVYHQVLITALEEVPKVLNHHLPIKETAGGKIRLLTTLSDAAALKLTISSIEPMLPYILPFRKLLKLSGTLEFEKQF</sequence>
<proteinExistence type="inferred from homology"/>
<evidence type="ECO:0000256" key="3">
    <source>
        <dbReference type="ARBA" id="ARBA00023242"/>
    </source>
</evidence>
<feature type="compositionally biased region" description="Basic and acidic residues" evidence="4">
    <location>
        <begin position="205"/>
        <end position="214"/>
    </location>
</feature>
<evidence type="ECO:0000256" key="4">
    <source>
        <dbReference type="SAM" id="MobiDB-lite"/>
    </source>
</evidence>
<dbReference type="STRING" id="554155.C5FBF5"/>
<dbReference type="GO" id="GO:0042273">
    <property type="term" value="P:ribosomal large subunit biogenesis"/>
    <property type="evidence" value="ECO:0007669"/>
    <property type="project" value="TreeGrafter"/>
</dbReference>
<dbReference type="InterPro" id="IPR005343">
    <property type="entry name" value="Noc2"/>
</dbReference>
<evidence type="ECO:0000313" key="5">
    <source>
        <dbReference type="EMBL" id="EEQ27139.1"/>
    </source>
</evidence>
<comment type="similarity">
    <text evidence="2">Belongs to the NOC2 family.</text>
</comment>
<dbReference type="GeneID" id="9223295"/>
<dbReference type="AlphaFoldDB" id="C5FBF5"/>
<dbReference type="eggNOG" id="KOG2256">
    <property type="taxonomic scope" value="Eukaryota"/>
</dbReference>
<gene>
    <name evidence="5" type="ORF">MCYG_00027</name>
</gene>
<evidence type="ECO:0000256" key="2">
    <source>
        <dbReference type="ARBA" id="ARBA00005907"/>
    </source>
</evidence>
<feature type="region of interest" description="Disordered" evidence="4">
    <location>
        <begin position="1"/>
        <end position="73"/>
    </location>
</feature>
<dbReference type="OrthoDB" id="10266662at2759"/>
<dbReference type="EMBL" id="DS995701">
    <property type="protein sequence ID" value="EEQ27139.1"/>
    <property type="molecule type" value="Genomic_DNA"/>
</dbReference>
<feature type="compositionally biased region" description="Basic and acidic residues" evidence="4">
    <location>
        <begin position="44"/>
        <end position="58"/>
    </location>
</feature>
<dbReference type="GO" id="GO:0030690">
    <property type="term" value="C:Noc1p-Noc2p complex"/>
    <property type="evidence" value="ECO:0007669"/>
    <property type="project" value="TreeGrafter"/>
</dbReference>
<accession>C5FBF5</accession>
<evidence type="ECO:0000256" key="1">
    <source>
        <dbReference type="ARBA" id="ARBA00004123"/>
    </source>
</evidence>
<dbReference type="GO" id="GO:0005654">
    <property type="term" value="C:nucleoplasm"/>
    <property type="evidence" value="ECO:0007669"/>
    <property type="project" value="TreeGrafter"/>
</dbReference>